<sequence>MNQQEEYIFSSVMIHSKQEVLEFICKNQIYFPPHLQSKLLLWNCFPIVNFNISQIEMSFGSFFYQIIQLSQIQEVKNQFCNVLRHKLIDLQSESLICLCRFIFQKESLSVFPQSNEFKAISIVLQESFVYEKHSSNKNFSCYKSLNGNMVQDLNEQDIKYRILLYLGDEKDGSRPYLIFSSNNNIPYLQQCNLIPNKLNQQYLSSPQVQFNCEIQNFEKVQLKQSTSQSQNNENQQQTIQNIVPNSQNCFQQYQKLGSFGQNFVNHNNINQNNNFTNPQKNNWQIVKDFANHQKMLNNGSQNSNNAFNIGNSTAQQQQQQIQYQTQQKQPPQQEWHSQQKTSSQMSFQKQLKTDYSSECTDINQFQKQNSFSLAYTSITQPVSDEDVFSTQHIINETQEETKNRRIITFVNKSTQQDNQECEVCADCYNPNSSQAILTPCCQKKLHAQCVQVNLFQKAKDNANFQNIKCYSCEKSLESYQDFIKSNIAKQHFIEIVKKQVLANIPLKCFNCSLAIEADQQILSKQDMIECQRCKKKLCSLCRQEYHGKNQQNQQCPSLSKEIQKAIQGMPILVCPFCNLMQTKDEKCNHVSCFGCQKDLCSACSADRIPIKSHGNHYHRKGCENYKPWEQKGKIITKEEYEPNKCENCKLSKKPCKYPISLQEYKNLKQF</sequence>
<dbReference type="OrthoDB" id="312317at2759"/>
<feature type="domain" description="RING-type" evidence="8">
    <location>
        <begin position="417"/>
        <end position="626"/>
    </location>
</feature>
<gene>
    <name evidence="9" type="ORF">PSON_ATCC_30995.1.T1620118</name>
</gene>
<dbReference type="AlphaFoldDB" id="A0A8S1RGE9"/>
<feature type="region of interest" description="Disordered" evidence="7">
    <location>
        <begin position="295"/>
        <end position="347"/>
    </location>
</feature>
<feature type="compositionally biased region" description="Low complexity" evidence="7">
    <location>
        <begin position="297"/>
        <end position="308"/>
    </location>
</feature>
<name>A0A8S1RGE9_9CILI</name>
<keyword evidence="5" id="KW-0833">Ubl conjugation pathway</keyword>
<dbReference type="GO" id="GO:0016740">
    <property type="term" value="F:transferase activity"/>
    <property type="evidence" value="ECO:0007669"/>
    <property type="project" value="UniProtKB-KW"/>
</dbReference>
<proteinExistence type="predicted"/>
<evidence type="ECO:0000256" key="5">
    <source>
        <dbReference type="ARBA" id="ARBA00022786"/>
    </source>
</evidence>
<evidence type="ECO:0000313" key="9">
    <source>
        <dbReference type="EMBL" id="CAD8125855.1"/>
    </source>
</evidence>
<dbReference type="GO" id="GO:0008270">
    <property type="term" value="F:zinc ion binding"/>
    <property type="evidence" value="ECO:0007669"/>
    <property type="project" value="UniProtKB-KW"/>
</dbReference>
<evidence type="ECO:0000256" key="4">
    <source>
        <dbReference type="ARBA" id="ARBA00022771"/>
    </source>
</evidence>
<evidence type="ECO:0000256" key="3">
    <source>
        <dbReference type="ARBA" id="ARBA00022737"/>
    </source>
</evidence>
<evidence type="ECO:0000256" key="6">
    <source>
        <dbReference type="ARBA" id="ARBA00022833"/>
    </source>
</evidence>
<protein>
    <recommendedName>
        <fullName evidence="8">RING-type domain-containing protein</fullName>
    </recommendedName>
</protein>
<dbReference type="EMBL" id="CAJJDN010000162">
    <property type="protein sequence ID" value="CAD8125855.1"/>
    <property type="molecule type" value="Genomic_DNA"/>
</dbReference>
<evidence type="ECO:0000256" key="1">
    <source>
        <dbReference type="ARBA" id="ARBA00022679"/>
    </source>
</evidence>
<keyword evidence="3" id="KW-0677">Repeat</keyword>
<dbReference type="Proteomes" id="UP000692954">
    <property type="component" value="Unassembled WGS sequence"/>
</dbReference>
<evidence type="ECO:0000256" key="7">
    <source>
        <dbReference type="SAM" id="MobiDB-lite"/>
    </source>
</evidence>
<dbReference type="PROSITE" id="PS51873">
    <property type="entry name" value="TRIAD"/>
    <property type="match status" value="1"/>
</dbReference>
<evidence type="ECO:0000259" key="8">
    <source>
        <dbReference type="PROSITE" id="PS51873"/>
    </source>
</evidence>
<organism evidence="9 10">
    <name type="scientific">Paramecium sonneborni</name>
    <dbReference type="NCBI Taxonomy" id="65129"/>
    <lineage>
        <taxon>Eukaryota</taxon>
        <taxon>Sar</taxon>
        <taxon>Alveolata</taxon>
        <taxon>Ciliophora</taxon>
        <taxon>Intramacronucleata</taxon>
        <taxon>Oligohymenophorea</taxon>
        <taxon>Peniculida</taxon>
        <taxon>Parameciidae</taxon>
        <taxon>Paramecium</taxon>
    </lineage>
</organism>
<keyword evidence="6" id="KW-0862">Zinc</keyword>
<evidence type="ECO:0000256" key="2">
    <source>
        <dbReference type="ARBA" id="ARBA00022723"/>
    </source>
</evidence>
<accession>A0A8S1RGE9</accession>
<keyword evidence="2" id="KW-0479">Metal-binding</keyword>
<keyword evidence="4" id="KW-0863">Zinc-finger</keyword>
<dbReference type="InterPro" id="IPR044066">
    <property type="entry name" value="TRIAD_supradom"/>
</dbReference>
<reference evidence="9" key="1">
    <citation type="submission" date="2021-01" db="EMBL/GenBank/DDBJ databases">
        <authorList>
            <consortium name="Genoscope - CEA"/>
            <person name="William W."/>
        </authorList>
    </citation>
    <scope>NUCLEOTIDE SEQUENCE</scope>
</reference>
<keyword evidence="1" id="KW-0808">Transferase</keyword>
<keyword evidence="10" id="KW-1185">Reference proteome</keyword>
<evidence type="ECO:0000313" key="10">
    <source>
        <dbReference type="Proteomes" id="UP000692954"/>
    </source>
</evidence>
<comment type="caution">
    <text evidence="9">The sequence shown here is derived from an EMBL/GenBank/DDBJ whole genome shotgun (WGS) entry which is preliminary data.</text>
</comment>
<feature type="compositionally biased region" description="Low complexity" evidence="7">
    <location>
        <begin position="315"/>
        <end position="339"/>
    </location>
</feature>